<accession>A0A849BX91</accession>
<keyword evidence="3" id="KW-1185">Reference proteome</keyword>
<sequence>MTSTAAVTTATLTVPDGSLYYEVRGSGPLMVLLGAPMGAEDFVGLAGEYTVLTTDPRGHRRSVSNDPEQESTPELRADDAARLIRAIDAGPAVVFGSSGGAVTTLALLESAPELVTAAIAHEPPLVELVDDRDTLHAQTEEQIALFVSGDRVGAWRKFMADAQIHMPEEIFLQYFGAEPPAEQAASENFWFRHEIRGTTHFTPNIDALRGAGAHLIIGIGEQSTGQTCDRTSRALGDALGIAPALFPGDHTGFVPDPVGFAARMRELLNS</sequence>
<comment type="caution">
    <text evidence="2">The sequence shown here is derived from an EMBL/GenBank/DDBJ whole genome shotgun (WGS) entry which is preliminary data.</text>
</comment>
<dbReference type="Gene3D" id="3.40.50.1820">
    <property type="entry name" value="alpha/beta hydrolase"/>
    <property type="match status" value="1"/>
</dbReference>
<proteinExistence type="predicted"/>
<name>A0A849BX91_9NOCA</name>
<dbReference type="AlphaFoldDB" id="A0A849BX91"/>
<protein>
    <submittedName>
        <fullName evidence="2">Alpha/beta hydrolase</fullName>
    </submittedName>
</protein>
<dbReference type="SUPFAM" id="SSF53474">
    <property type="entry name" value="alpha/beta-Hydrolases"/>
    <property type="match status" value="1"/>
</dbReference>
<dbReference type="EMBL" id="JABELX010000001">
    <property type="protein sequence ID" value="NNH68910.1"/>
    <property type="molecule type" value="Genomic_DNA"/>
</dbReference>
<evidence type="ECO:0000313" key="3">
    <source>
        <dbReference type="Proteomes" id="UP000586827"/>
    </source>
</evidence>
<reference evidence="2 3" key="1">
    <citation type="submission" date="2020-05" db="EMBL/GenBank/DDBJ databases">
        <title>MicrobeNet Type strains.</title>
        <authorList>
            <person name="Nicholson A.C."/>
        </authorList>
    </citation>
    <scope>NUCLEOTIDE SEQUENCE [LARGE SCALE GENOMIC DNA]</scope>
    <source>
        <strain evidence="2 3">JCM 3224</strain>
    </source>
</reference>
<keyword evidence="2" id="KW-0378">Hydrolase</keyword>
<dbReference type="GO" id="GO:0016787">
    <property type="term" value="F:hydrolase activity"/>
    <property type="evidence" value="ECO:0007669"/>
    <property type="project" value="UniProtKB-KW"/>
</dbReference>
<dbReference type="RefSeq" id="WP_067525857.1">
    <property type="nucleotide sequence ID" value="NZ_JABELX010000001.1"/>
</dbReference>
<evidence type="ECO:0000313" key="2">
    <source>
        <dbReference type="EMBL" id="NNH68910.1"/>
    </source>
</evidence>
<dbReference type="Proteomes" id="UP000586827">
    <property type="component" value="Unassembled WGS sequence"/>
</dbReference>
<dbReference type="InterPro" id="IPR029058">
    <property type="entry name" value="AB_hydrolase_fold"/>
</dbReference>
<feature type="region of interest" description="Disordered" evidence="1">
    <location>
        <begin position="55"/>
        <end position="74"/>
    </location>
</feature>
<evidence type="ECO:0000256" key="1">
    <source>
        <dbReference type="SAM" id="MobiDB-lite"/>
    </source>
</evidence>
<organism evidence="2 3">
    <name type="scientific">Nocardia uniformis</name>
    <dbReference type="NCBI Taxonomy" id="53432"/>
    <lineage>
        <taxon>Bacteria</taxon>
        <taxon>Bacillati</taxon>
        <taxon>Actinomycetota</taxon>
        <taxon>Actinomycetes</taxon>
        <taxon>Mycobacteriales</taxon>
        <taxon>Nocardiaceae</taxon>
        <taxon>Nocardia</taxon>
    </lineage>
</organism>
<gene>
    <name evidence="2" type="ORF">HLB23_03295</name>
</gene>